<keyword evidence="2" id="KW-1133">Transmembrane helix</keyword>
<accession>A0AAD5ICF1</accession>
<protein>
    <recommendedName>
        <fullName evidence="5">PGG domain-containing protein</fullName>
    </recommendedName>
</protein>
<comment type="caution">
    <text evidence="3">The sequence shown here is derived from an EMBL/GenBank/DDBJ whole genome shotgun (WGS) entry which is preliminary data.</text>
</comment>
<dbReference type="EMBL" id="JAJSOW010000106">
    <property type="protein sequence ID" value="KAI9159707.1"/>
    <property type="molecule type" value="Genomic_DNA"/>
</dbReference>
<reference evidence="3" key="1">
    <citation type="journal article" date="2022" name="Plant J.">
        <title>Strategies of tolerance reflected in two North American maple genomes.</title>
        <authorList>
            <person name="McEvoy S.L."/>
            <person name="Sezen U.U."/>
            <person name="Trouern-Trend A."/>
            <person name="McMahon S.M."/>
            <person name="Schaberg P.G."/>
            <person name="Yang J."/>
            <person name="Wegrzyn J.L."/>
            <person name="Swenson N.G."/>
        </authorList>
    </citation>
    <scope>NUCLEOTIDE SEQUENCE</scope>
    <source>
        <strain evidence="3">91603</strain>
    </source>
</reference>
<keyword evidence="2" id="KW-0812">Transmembrane</keyword>
<organism evidence="3 4">
    <name type="scientific">Acer negundo</name>
    <name type="common">Box elder</name>
    <dbReference type="NCBI Taxonomy" id="4023"/>
    <lineage>
        <taxon>Eukaryota</taxon>
        <taxon>Viridiplantae</taxon>
        <taxon>Streptophyta</taxon>
        <taxon>Embryophyta</taxon>
        <taxon>Tracheophyta</taxon>
        <taxon>Spermatophyta</taxon>
        <taxon>Magnoliopsida</taxon>
        <taxon>eudicotyledons</taxon>
        <taxon>Gunneridae</taxon>
        <taxon>Pentapetalae</taxon>
        <taxon>rosids</taxon>
        <taxon>malvids</taxon>
        <taxon>Sapindales</taxon>
        <taxon>Sapindaceae</taxon>
        <taxon>Hippocastanoideae</taxon>
        <taxon>Acereae</taxon>
        <taxon>Acer</taxon>
    </lineage>
</organism>
<keyword evidence="2" id="KW-0472">Membrane</keyword>
<dbReference type="InterPro" id="IPR002110">
    <property type="entry name" value="Ankyrin_rpt"/>
</dbReference>
<dbReference type="PROSITE" id="PS50088">
    <property type="entry name" value="ANK_REPEAT"/>
    <property type="match status" value="1"/>
</dbReference>
<evidence type="ECO:0000313" key="4">
    <source>
        <dbReference type="Proteomes" id="UP001064489"/>
    </source>
</evidence>
<dbReference type="SUPFAM" id="SSF48403">
    <property type="entry name" value="Ankyrin repeat"/>
    <property type="match status" value="1"/>
</dbReference>
<reference evidence="3" key="2">
    <citation type="submission" date="2023-02" db="EMBL/GenBank/DDBJ databases">
        <authorList>
            <person name="Swenson N.G."/>
            <person name="Wegrzyn J.L."/>
            <person name="Mcevoy S.L."/>
        </authorList>
    </citation>
    <scope>NUCLEOTIDE SEQUENCE</scope>
    <source>
        <strain evidence="3">91603</strain>
        <tissue evidence="3">Leaf</tissue>
    </source>
</reference>
<dbReference type="PROSITE" id="PS50297">
    <property type="entry name" value="ANK_REP_REGION"/>
    <property type="match status" value="1"/>
</dbReference>
<feature type="transmembrane region" description="Helical" evidence="2">
    <location>
        <begin position="103"/>
        <end position="126"/>
    </location>
</feature>
<evidence type="ECO:0000256" key="1">
    <source>
        <dbReference type="PROSITE-ProRule" id="PRU00023"/>
    </source>
</evidence>
<dbReference type="InterPro" id="IPR036770">
    <property type="entry name" value="Ankyrin_rpt-contain_sf"/>
</dbReference>
<dbReference type="Pfam" id="PF00023">
    <property type="entry name" value="Ank"/>
    <property type="match status" value="1"/>
</dbReference>
<dbReference type="Gene3D" id="1.25.40.20">
    <property type="entry name" value="Ankyrin repeat-containing domain"/>
    <property type="match status" value="1"/>
</dbReference>
<keyword evidence="1" id="KW-0040">ANK repeat</keyword>
<evidence type="ECO:0000313" key="3">
    <source>
        <dbReference type="EMBL" id="KAI9159707.1"/>
    </source>
</evidence>
<proteinExistence type="predicted"/>
<keyword evidence="4" id="KW-1185">Reference proteome</keyword>
<evidence type="ECO:0008006" key="5">
    <source>
        <dbReference type="Google" id="ProtNLM"/>
    </source>
</evidence>
<sequence length="156" mass="17718">MQDGFTILHLACIRGDVEMVRALVVKLLLPEPNLEAGGRGFMIQVNAKNNKGETALDLYYQIPDRGLATSKIGDLLREAGGREGNMWEQKQSFPNMRSDKNDLLVVLAIFIGLAFTITCSLPTFFFPKNTLLQVEKYFNIKMWRFTFCLWFSTSCP</sequence>
<gene>
    <name evidence="3" type="ORF">LWI28_001169</name>
</gene>
<dbReference type="Proteomes" id="UP001064489">
    <property type="component" value="Chromosome 2"/>
</dbReference>
<evidence type="ECO:0000256" key="2">
    <source>
        <dbReference type="SAM" id="Phobius"/>
    </source>
</evidence>
<feature type="repeat" description="ANK" evidence="1">
    <location>
        <begin position="3"/>
        <end position="24"/>
    </location>
</feature>
<name>A0AAD5ICF1_ACENE</name>
<dbReference type="AlphaFoldDB" id="A0AAD5ICF1"/>